<keyword evidence="1" id="KW-0378">Hydrolase</keyword>
<evidence type="ECO:0000256" key="1">
    <source>
        <dbReference type="ARBA" id="ARBA00022801"/>
    </source>
</evidence>
<name>A0A2U1BA88_9BACT</name>
<keyword evidence="2" id="KW-0326">Glycosidase</keyword>
<dbReference type="GeneID" id="78293923"/>
<dbReference type="GO" id="GO:0004565">
    <property type="term" value="F:beta-galactosidase activity"/>
    <property type="evidence" value="ECO:0007669"/>
    <property type="project" value="InterPro"/>
</dbReference>
<evidence type="ECO:0000313" key="5">
    <source>
        <dbReference type="EMBL" id="PVY45565.1"/>
    </source>
</evidence>
<dbReference type="GO" id="GO:0009341">
    <property type="term" value="C:beta-galactosidase complex"/>
    <property type="evidence" value="ECO:0007669"/>
    <property type="project" value="InterPro"/>
</dbReference>
<evidence type="ECO:0000259" key="4">
    <source>
        <dbReference type="Pfam" id="PF02449"/>
    </source>
</evidence>
<dbReference type="Pfam" id="PF02449">
    <property type="entry name" value="Glyco_hydro_42"/>
    <property type="match status" value="1"/>
</dbReference>
<evidence type="ECO:0000256" key="2">
    <source>
        <dbReference type="ARBA" id="ARBA00023295"/>
    </source>
</evidence>
<dbReference type="InterPro" id="IPR013529">
    <property type="entry name" value="Glyco_hydro_42_N"/>
</dbReference>
<dbReference type="EMBL" id="QEKH01000002">
    <property type="protein sequence ID" value="PVY45565.1"/>
    <property type="molecule type" value="Genomic_DNA"/>
</dbReference>
<gene>
    <name evidence="5" type="ORF">C8D82_102136</name>
</gene>
<sequence length="706" mass="80435">MNVFSLTTAAACIAAGACAAGEMLVDFDRYDCSRIIPVDFTAPYWVTPQPVETGKIKVEKRKVGENTVIDVTVADPFLDNPGIALLPPKERKYWDISAYEELHADIENLDRNQQLMLSVRVNNPRVNDRQTANNSGFALNPGERGTLKLYYPQADEFSPVKVDWMLATPPGVPGPKNVDGRRVEAITLWGHSVKIYSRNRAWRYRIHSVRLVKPKRPYPAAVGSPETFFPFVDRYGQYRHDDWPDKIHEDADFKKALDKETAGRKGRIAGWNRFGGWANGPKLEAKGYFYPAKYEGKWYLVDPEGCLFFSHGVCTIRYDIRAERKAQNWFPPELAASGPNHNFSRDNLRRKFGPELEKVYPGFVTRRLEEWGLNTIGNWADLEFMRGGGTPYAMELPYPKCPRTAGVKGLEGGIFDVFSTEFAASMRSAAARPEFAFARKDPMLIGIFITNEIYWGNDRTAAARSAFASPATQPAKREFIKELKRKYISIDVLNDKWGSNYADWQEILDTVALPDAERSFEDFLSFNKRIFEVFYSTCRDVVKEFSPNAIYFGSRIHLTNMPELFEAASRYADVVSTNTYTWSFDGLRKEGLPEDKPILISEFHVGVLDRGMFNADLRPAGVTQQDRAQAYLRLLQGALLHPQIVGTHYFCYRDSPVTGRWDGENFAIGMVDVTDTPYWELTAMMRKIGANMIQYRLKGEFKCDWE</sequence>
<dbReference type="SUPFAM" id="SSF51445">
    <property type="entry name" value="(Trans)glycosidases"/>
    <property type="match status" value="1"/>
</dbReference>
<dbReference type="Proteomes" id="UP000245959">
    <property type="component" value="Unassembled WGS sequence"/>
</dbReference>
<accession>A0A2U1BA88</accession>
<comment type="caution">
    <text evidence="5">The sequence shown here is derived from an EMBL/GenBank/DDBJ whole genome shotgun (WGS) entry which is preliminary data.</text>
</comment>
<feature type="domain" description="Glycoside hydrolase family 42 N-terminal" evidence="4">
    <location>
        <begin position="473"/>
        <end position="582"/>
    </location>
</feature>
<reference evidence="5 6" key="1">
    <citation type="submission" date="2018-04" db="EMBL/GenBank/DDBJ databases">
        <title>Genomic Encyclopedia of Type Strains, Phase IV (KMG-IV): sequencing the most valuable type-strain genomes for metagenomic binning, comparative biology and taxonomic classification.</title>
        <authorList>
            <person name="Goeker M."/>
        </authorList>
    </citation>
    <scope>NUCLEOTIDE SEQUENCE [LARGE SCALE GENOMIC DNA]</scope>
    <source>
        <strain evidence="5 6">DSM 14823</strain>
    </source>
</reference>
<dbReference type="RefSeq" id="WP_116882590.1">
    <property type="nucleotide sequence ID" value="NZ_CABMMC010000022.1"/>
</dbReference>
<organism evidence="5 6">
    <name type="scientific">Victivallis vadensis</name>
    <dbReference type="NCBI Taxonomy" id="172901"/>
    <lineage>
        <taxon>Bacteria</taxon>
        <taxon>Pseudomonadati</taxon>
        <taxon>Lentisphaerota</taxon>
        <taxon>Lentisphaeria</taxon>
        <taxon>Victivallales</taxon>
        <taxon>Victivallaceae</taxon>
        <taxon>Victivallis</taxon>
    </lineage>
</organism>
<feature type="signal peptide" evidence="3">
    <location>
        <begin position="1"/>
        <end position="19"/>
    </location>
</feature>
<dbReference type="GO" id="GO:0005975">
    <property type="term" value="P:carbohydrate metabolic process"/>
    <property type="evidence" value="ECO:0007669"/>
    <property type="project" value="InterPro"/>
</dbReference>
<evidence type="ECO:0000256" key="3">
    <source>
        <dbReference type="SAM" id="SignalP"/>
    </source>
</evidence>
<proteinExistence type="predicted"/>
<dbReference type="AlphaFoldDB" id="A0A2U1BA88"/>
<keyword evidence="6" id="KW-1185">Reference proteome</keyword>
<protein>
    <submittedName>
        <fullName evidence="5">Beta-galactosidase-like protein</fullName>
    </submittedName>
</protein>
<feature type="chain" id="PRO_5015476644" evidence="3">
    <location>
        <begin position="20"/>
        <end position="706"/>
    </location>
</feature>
<evidence type="ECO:0000313" key="6">
    <source>
        <dbReference type="Proteomes" id="UP000245959"/>
    </source>
</evidence>
<dbReference type="Gene3D" id="3.20.20.80">
    <property type="entry name" value="Glycosidases"/>
    <property type="match status" value="1"/>
</dbReference>
<dbReference type="OrthoDB" id="9760450at2"/>
<keyword evidence="3" id="KW-0732">Signal</keyword>
<dbReference type="InterPro" id="IPR017853">
    <property type="entry name" value="GH"/>
</dbReference>